<keyword evidence="5 8" id="KW-0812">Transmembrane</keyword>
<dbReference type="EMBL" id="JACOGG010000013">
    <property type="protein sequence ID" value="MBC3936211.1"/>
    <property type="molecule type" value="Genomic_DNA"/>
</dbReference>
<keyword evidence="4" id="KW-1003">Cell membrane</keyword>
<evidence type="ECO:0000313" key="10">
    <source>
        <dbReference type="Proteomes" id="UP000612361"/>
    </source>
</evidence>
<dbReference type="PANTHER" id="PTHR21716:SF53">
    <property type="entry name" value="PERMEASE PERM-RELATED"/>
    <property type="match status" value="1"/>
</dbReference>
<gene>
    <name evidence="9" type="ORF">H8K47_12625</name>
</gene>
<comment type="similarity">
    <text evidence="2">Belongs to the autoinducer-2 exporter (AI-2E) (TC 2.A.86) family.</text>
</comment>
<dbReference type="GO" id="GO:0005886">
    <property type="term" value="C:plasma membrane"/>
    <property type="evidence" value="ECO:0007669"/>
    <property type="project" value="UniProtKB-SubCell"/>
</dbReference>
<dbReference type="InterPro" id="IPR002549">
    <property type="entry name" value="AI-2E-like"/>
</dbReference>
<feature type="transmembrane region" description="Helical" evidence="8">
    <location>
        <begin position="288"/>
        <end position="307"/>
    </location>
</feature>
<keyword evidence="10" id="KW-1185">Reference proteome</keyword>
<reference evidence="9" key="1">
    <citation type="submission" date="2020-08" db="EMBL/GenBank/DDBJ databases">
        <title>Novel species isolated from subtropical streams in China.</title>
        <authorList>
            <person name="Lu H."/>
        </authorList>
    </citation>
    <scope>NUCLEOTIDE SEQUENCE</scope>
    <source>
        <strain evidence="9">CY7W</strain>
    </source>
</reference>
<evidence type="ECO:0000256" key="4">
    <source>
        <dbReference type="ARBA" id="ARBA00022475"/>
    </source>
</evidence>
<feature type="transmembrane region" description="Helical" evidence="8">
    <location>
        <begin position="169"/>
        <end position="188"/>
    </location>
</feature>
<evidence type="ECO:0000256" key="5">
    <source>
        <dbReference type="ARBA" id="ARBA00022692"/>
    </source>
</evidence>
<evidence type="ECO:0000256" key="8">
    <source>
        <dbReference type="SAM" id="Phobius"/>
    </source>
</evidence>
<comment type="caution">
    <text evidence="9">The sequence shown here is derived from an EMBL/GenBank/DDBJ whole genome shotgun (WGS) entry which is preliminary data.</text>
</comment>
<evidence type="ECO:0000256" key="6">
    <source>
        <dbReference type="ARBA" id="ARBA00022989"/>
    </source>
</evidence>
<comment type="subcellular location">
    <subcellularLocation>
        <location evidence="1">Cell membrane</location>
        <topology evidence="1">Multi-pass membrane protein</topology>
    </subcellularLocation>
</comment>
<evidence type="ECO:0000256" key="2">
    <source>
        <dbReference type="ARBA" id="ARBA00009773"/>
    </source>
</evidence>
<keyword evidence="7 8" id="KW-0472">Membrane</keyword>
<evidence type="ECO:0000313" key="9">
    <source>
        <dbReference type="EMBL" id="MBC3936211.1"/>
    </source>
</evidence>
<organism evidence="9 10">
    <name type="scientific">Undibacterium rugosum</name>
    <dbReference type="NCBI Taxonomy" id="2762291"/>
    <lineage>
        <taxon>Bacteria</taxon>
        <taxon>Pseudomonadati</taxon>
        <taxon>Pseudomonadota</taxon>
        <taxon>Betaproteobacteria</taxon>
        <taxon>Burkholderiales</taxon>
        <taxon>Oxalobacteraceae</taxon>
        <taxon>Undibacterium</taxon>
    </lineage>
</organism>
<protein>
    <submittedName>
        <fullName evidence="9">AI-2E family transporter</fullName>
    </submittedName>
</protein>
<dbReference type="PANTHER" id="PTHR21716">
    <property type="entry name" value="TRANSMEMBRANE PROTEIN"/>
    <property type="match status" value="1"/>
</dbReference>
<dbReference type="Pfam" id="PF01594">
    <property type="entry name" value="AI-2E_transport"/>
    <property type="match status" value="1"/>
</dbReference>
<evidence type="ECO:0000256" key="7">
    <source>
        <dbReference type="ARBA" id="ARBA00023136"/>
    </source>
</evidence>
<name>A0A923I200_9BURK</name>
<dbReference type="AlphaFoldDB" id="A0A923I200"/>
<accession>A0A923I200</accession>
<feature type="transmembrane region" description="Helical" evidence="8">
    <location>
        <begin position="29"/>
        <end position="47"/>
    </location>
</feature>
<keyword evidence="3" id="KW-0813">Transport</keyword>
<dbReference type="Proteomes" id="UP000612361">
    <property type="component" value="Unassembled WGS sequence"/>
</dbReference>
<keyword evidence="6 8" id="KW-1133">Transmembrane helix</keyword>
<feature type="transmembrane region" description="Helical" evidence="8">
    <location>
        <begin position="262"/>
        <end position="281"/>
    </location>
</feature>
<evidence type="ECO:0000256" key="3">
    <source>
        <dbReference type="ARBA" id="ARBA00022448"/>
    </source>
</evidence>
<feature type="transmembrane region" description="Helical" evidence="8">
    <location>
        <begin position="228"/>
        <end position="256"/>
    </location>
</feature>
<feature type="transmembrane region" description="Helical" evidence="8">
    <location>
        <begin position="59"/>
        <end position="80"/>
    </location>
</feature>
<sequence>MNEKLELSRFLRLVSAAIMLFFLDFGKEVLIPMTLSVILSFLLAPLVRRLRLIGLPSSVSVLMTVFLFAASICLAGLVLGSQVVKLGTSLPQYESTIRDKLRTLNAITLEKLHSVTGKTDFVTDPFSRELATPNIDNGLTPQGNKPVAVEVHQPPATPGQLIANILDSVTGPVETIGLVFVMLVFILLERESLRDRFISIIGSNNLRATTVAVDDAARRLSRFFISQFAVNGACGLSITIALAVVGLPQAVLWGVLTGLLRFIPYIGAWIAAGLATLLAFAISPGWELTIATLVVFIVIELLFGHVIEPQLYGHTTGLSPLSVVVAAVFWSCIWGPVGLVLSTPLTLCLVVAGRYISGLNFLGVLLGDESALTLPEKFYQRALAGDSDELIDAAHHYLQRHSVAKYCDSVLIPALRLAQADFSVSAITDEEKHKVGNAIASVLVSLESKAPFWRRRRSSVLDGETLARHLIHERELTHGNYQGPIDVPAGSVILVVGVREQTDELAAEILVRVLRAAHIDARHIFTTDINQPPPDVPSSMVAAVCLVTANSDENHPAMRELVTQIHQKIPQACQLALFIPGDTSQAIQETPCESELIQAFYSYQEITASITRHKAKITS</sequence>
<proteinExistence type="inferred from homology"/>
<feature type="transmembrane region" description="Helical" evidence="8">
    <location>
        <begin position="327"/>
        <end position="352"/>
    </location>
</feature>
<dbReference type="RefSeq" id="WP_186881776.1">
    <property type="nucleotide sequence ID" value="NZ_JACOGG010000013.1"/>
</dbReference>
<evidence type="ECO:0000256" key="1">
    <source>
        <dbReference type="ARBA" id="ARBA00004651"/>
    </source>
</evidence>